<evidence type="ECO:0000313" key="10">
    <source>
        <dbReference type="EMBL" id="ACE85012.1"/>
    </source>
</evidence>
<keyword evidence="11" id="KW-1185">Reference proteome</keyword>
<keyword evidence="4 9" id="KW-0808">Transferase</keyword>
<dbReference type="KEGG" id="cja:CJA_0846"/>
<evidence type="ECO:0000256" key="8">
    <source>
        <dbReference type="ARBA" id="ARBA00048090"/>
    </source>
</evidence>
<gene>
    <name evidence="10" type="primary">idnK</name>
    <name evidence="10" type="ordered locus">CJA_0846</name>
</gene>
<dbReference type="PANTHER" id="PTHR43442">
    <property type="entry name" value="GLUCONOKINASE-RELATED"/>
    <property type="match status" value="1"/>
</dbReference>
<dbReference type="eggNOG" id="COG3265">
    <property type="taxonomic scope" value="Bacteria"/>
</dbReference>
<sequence>MYTQATSPASHASNPDADTHLLIVMGVSGSGKTTLAQRLAAHFGYRCLDGDDFHSEDAKARMARGEPLTDEMRLPWVSNICHHLQQALSAGEHSVLAFSGLRRAHRQALRDVGLKTLVVFLDGDEATIQDRVNNRTGHFANPRLVRSQFESLECPLNEKDVYRIDVRQSPEAILTQAIDWIITQLYPHEELKPCSA</sequence>
<proteinExistence type="inferred from homology"/>
<dbReference type="SUPFAM" id="SSF52540">
    <property type="entry name" value="P-loop containing nucleoside triphosphate hydrolases"/>
    <property type="match status" value="1"/>
</dbReference>
<comment type="catalytic activity">
    <reaction evidence="8 9">
        <text>D-gluconate + ATP = 6-phospho-D-gluconate + ADP + H(+)</text>
        <dbReference type="Rhea" id="RHEA:19433"/>
        <dbReference type="ChEBI" id="CHEBI:15378"/>
        <dbReference type="ChEBI" id="CHEBI:18391"/>
        <dbReference type="ChEBI" id="CHEBI:30616"/>
        <dbReference type="ChEBI" id="CHEBI:58759"/>
        <dbReference type="ChEBI" id="CHEBI:456216"/>
        <dbReference type="EC" id="2.7.1.12"/>
    </reaction>
</comment>
<accession>B3PKT9</accession>
<dbReference type="Proteomes" id="UP000001036">
    <property type="component" value="Chromosome"/>
</dbReference>
<dbReference type="GO" id="GO:0005975">
    <property type="term" value="P:carbohydrate metabolic process"/>
    <property type="evidence" value="ECO:0007669"/>
    <property type="project" value="InterPro"/>
</dbReference>
<comment type="pathway">
    <text evidence="1">Carbohydrate acid metabolism.</text>
</comment>
<evidence type="ECO:0000256" key="7">
    <source>
        <dbReference type="ARBA" id="ARBA00022840"/>
    </source>
</evidence>
<dbReference type="InterPro" id="IPR006001">
    <property type="entry name" value="Therm_gnt_kin"/>
</dbReference>
<keyword evidence="7 9" id="KW-0067">ATP-binding</keyword>
<dbReference type="EMBL" id="CP000934">
    <property type="protein sequence ID" value="ACE85012.1"/>
    <property type="molecule type" value="Genomic_DNA"/>
</dbReference>
<name>B3PKT9_CELJU</name>
<dbReference type="InterPro" id="IPR027417">
    <property type="entry name" value="P-loop_NTPase"/>
</dbReference>
<dbReference type="PANTHER" id="PTHR43442:SF3">
    <property type="entry name" value="GLUCONOKINASE-RELATED"/>
    <property type="match status" value="1"/>
</dbReference>
<dbReference type="NCBIfam" id="TIGR01313">
    <property type="entry name" value="therm_gnt_kin"/>
    <property type="match status" value="1"/>
</dbReference>
<evidence type="ECO:0000256" key="4">
    <source>
        <dbReference type="ARBA" id="ARBA00022679"/>
    </source>
</evidence>
<evidence type="ECO:0000313" key="11">
    <source>
        <dbReference type="Proteomes" id="UP000001036"/>
    </source>
</evidence>
<evidence type="ECO:0000256" key="9">
    <source>
        <dbReference type="RuleBase" id="RU363066"/>
    </source>
</evidence>
<reference evidence="10 11" key="1">
    <citation type="journal article" date="2008" name="J. Bacteriol.">
        <title>Insights into plant cell wall degradation from the genome sequence of the soil bacterium Cellvibrio japonicus.</title>
        <authorList>
            <person name="Deboy R.T."/>
            <person name="Mongodin E.F."/>
            <person name="Fouts D.E."/>
            <person name="Tailford L.E."/>
            <person name="Khouri H."/>
            <person name="Emerson J.B."/>
            <person name="Mohamoud Y."/>
            <person name="Watkins K."/>
            <person name="Henrissat B."/>
            <person name="Gilbert H.J."/>
            <person name="Nelson K.E."/>
        </authorList>
    </citation>
    <scope>NUCLEOTIDE SEQUENCE [LARGE SCALE GENOMIC DNA]</scope>
    <source>
        <strain evidence="10 11">Ueda107</strain>
    </source>
</reference>
<dbReference type="GO" id="GO:0005737">
    <property type="term" value="C:cytoplasm"/>
    <property type="evidence" value="ECO:0007669"/>
    <property type="project" value="TreeGrafter"/>
</dbReference>
<keyword evidence="6 9" id="KW-0418">Kinase</keyword>
<protein>
    <recommendedName>
        <fullName evidence="3 9">Gluconokinase</fullName>
        <ecNumber evidence="3 9">2.7.1.12</ecNumber>
    </recommendedName>
</protein>
<dbReference type="RefSeq" id="WP_012486507.1">
    <property type="nucleotide sequence ID" value="NC_010995.1"/>
</dbReference>
<dbReference type="GO" id="GO:0046316">
    <property type="term" value="F:gluconokinase activity"/>
    <property type="evidence" value="ECO:0007669"/>
    <property type="project" value="UniProtKB-EC"/>
</dbReference>
<evidence type="ECO:0000256" key="2">
    <source>
        <dbReference type="ARBA" id="ARBA00008420"/>
    </source>
</evidence>
<evidence type="ECO:0000256" key="1">
    <source>
        <dbReference type="ARBA" id="ARBA00004761"/>
    </source>
</evidence>
<comment type="similarity">
    <text evidence="2 9">Belongs to the gluconokinase GntK/GntV family.</text>
</comment>
<dbReference type="EC" id="2.7.1.12" evidence="3 9"/>
<evidence type="ECO:0000256" key="5">
    <source>
        <dbReference type="ARBA" id="ARBA00022741"/>
    </source>
</evidence>
<keyword evidence="5 9" id="KW-0547">Nucleotide-binding</keyword>
<dbReference type="OrthoDB" id="9795716at2"/>
<dbReference type="STRING" id="498211.CJA_0846"/>
<evidence type="ECO:0000256" key="3">
    <source>
        <dbReference type="ARBA" id="ARBA00012054"/>
    </source>
</evidence>
<dbReference type="HOGENOM" id="CLU_077168_4_1_6"/>
<organism evidence="10 11">
    <name type="scientific">Cellvibrio japonicus (strain Ueda107)</name>
    <name type="common">Pseudomonas fluorescens subsp. cellulosa</name>
    <dbReference type="NCBI Taxonomy" id="498211"/>
    <lineage>
        <taxon>Bacteria</taxon>
        <taxon>Pseudomonadati</taxon>
        <taxon>Pseudomonadota</taxon>
        <taxon>Gammaproteobacteria</taxon>
        <taxon>Cellvibrionales</taxon>
        <taxon>Cellvibrionaceae</taxon>
        <taxon>Cellvibrio</taxon>
    </lineage>
</organism>
<dbReference type="AlphaFoldDB" id="B3PKT9"/>
<dbReference type="Gene3D" id="3.40.50.300">
    <property type="entry name" value="P-loop containing nucleotide triphosphate hydrolases"/>
    <property type="match status" value="1"/>
</dbReference>
<dbReference type="CDD" id="cd02021">
    <property type="entry name" value="GntK"/>
    <property type="match status" value="1"/>
</dbReference>
<evidence type="ECO:0000256" key="6">
    <source>
        <dbReference type="ARBA" id="ARBA00022777"/>
    </source>
</evidence>
<dbReference type="Pfam" id="PF13671">
    <property type="entry name" value="AAA_33"/>
    <property type="match status" value="1"/>
</dbReference>
<dbReference type="GO" id="GO:0005524">
    <property type="term" value="F:ATP binding"/>
    <property type="evidence" value="ECO:0007669"/>
    <property type="project" value="UniProtKB-KW"/>
</dbReference>